<dbReference type="Gene3D" id="1.20.58.60">
    <property type="match status" value="1"/>
</dbReference>
<dbReference type="OrthoDB" id="6018565at2759"/>
<sequence length="83" mass="10106">MQKVREIWDLKKDLYEENWEIQLLKRELDFAETWLTAKESFLSDSNYGNSVSDVKHLLKKHQDFEKMLEAQEEKFAQLKRKTK</sequence>
<name>V8N583_OPHHA</name>
<keyword evidence="7" id="KW-0206">Cytoskeleton</keyword>
<accession>V8N583</accession>
<organism evidence="9 10">
    <name type="scientific">Ophiophagus hannah</name>
    <name type="common">King cobra</name>
    <name type="synonym">Naja hannah</name>
    <dbReference type="NCBI Taxonomy" id="8665"/>
    <lineage>
        <taxon>Eukaryota</taxon>
        <taxon>Metazoa</taxon>
        <taxon>Chordata</taxon>
        <taxon>Craniata</taxon>
        <taxon>Vertebrata</taxon>
        <taxon>Euteleostomi</taxon>
        <taxon>Lepidosauria</taxon>
        <taxon>Squamata</taxon>
        <taxon>Bifurcata</taxon>
        <taxon>Unidentata</taxon>
        <taxon>Episquamata</taxon>
        <taxon>Toxicofera</taxon>
        <taxon>Serpentes</taxon>
        <taxon>Colubroidea</taxon>
        <taxon>Elapidae</taxon>
        <taxon>Elapinae</taxon>
        <taxon>Ophiophagus</taxon>
    </lineage>
</organism>
<feature type="coiled-coil region" evidence="8">
    <location>
        <begin position="54"/>
        <end position="81"/>
    </location>
</feature>
<evidence type="ECO:0000256" key="6">
    <source>
        <dbReference type="ARBA" id="ARBA00023203"/>
    </source>
</evidence>
<keyword evidence="10" id="KW-1185">Reference proteome</keyword>
<keyword evidence="8" id="KW-0175">Coiled coil</keyword>
<evidence type="ECO:0000313" key="10">
    <source>
        <dbReference type="Proteomes" id="UP000018936"/>
    </source>
</evidence>
<proteinExistence type="inferred from homology"/>
<evidence type="ECO:0000313" key="9">
    <source>
        <dbReference type="EMBL" id="ETE56712.1"/>
    </source>
</evidence>
<keyword evidence="3" id="KW-0117">Actin capping</keyword>
<dbReference type="EMBL" id="AZIM01013928">
    <property type="protein sequence ID" value="ETE56712.1"/>
    <property type="molecule type" value="Genomic_DNA"/>
</dbReference>
<dbReference type="SUPFAM" id="SSF46966">
    <property type="entry name" value="Spectrin repeat"/>
    <property type="match status" value="1"/>
</dbReference>
<evidence type="ECO:0000256" key="5">
    <source>
        <dbReference type="ARBA" id="ARBA00022737"/>
    </source>
</evidence>
<keyword evidence="4" id="KW-0963">Cytoplasm</keyword>
<dbReference type="GO" id="GO:0003779">
    <property type="term" value="F:actin binding"/>
    <property type="evidence" value="ECO:0007669"/>
    <property type="project" value="UniProtKB-KW"/>
</dbReference>
<comment type="similarity">
    <text evidence="2">Belongs to the spectrin family.</text>
</comment>
<dbReference type="GO" id="GO:0051693">
    <property type="term" value="P:actin filament capping"/>
    <property type="evidence" value="ECO:0007669"/>
    <property type="project" value="UniProtKB-KW"/>
</dbReference>
<dbReference type="AlphaFoldDB" id="V8N583"/>
<dbReference type="Proteomes" id="UP000018936">
    <property type="component" value="Unassembled WGS sequence"/>
</dbReference>
<evidence type="ECO:0000256" key="8">
    <source>
        <dbReference type="SAM" id="Coils"/>
    </source>
</evidence>
<dbReference type="GO" id="GO:0005856">
    <property type="term" value="C:cytoskeleton"/>
    <property type="evidence" value="ECO:0007669"/>
    <property type="project" value="UniProtKB-SubCell"/>
</dbReference>
<evidence type="ECO:0000256" key="4">
    <source>
        <dbReference type="ARBA" id="ARBA00022490"/>
    </source>
</evidence>
<keyword evidence="6" id="KW-0009">Actin-binding</keyword>
<comment type="subcellular location">
    <subcellularLocation>
        <location evidence="1">Cytoplasm</location>
        <location evidence="1">Cytoskeleton</location>
    </subcellularLocation>
</comment>
<dbReference type="GO" id="GO:0016020">
    <property type="term" value="C:membrane"/>
    <property type="evidence" value="ECO:0007669"/>
    <property type="project" value="UniProtKB-ARBA"/>
</dbReference>
<dbReference type="Pfam" id="PF00435">
    <property type="entry name" value="Spectrin"/>
    <property type="match status" value="1"/>
</dbReference>
<protein>
    <submittedName>
        <fullName evidence="9">Uncharacterized protein</fullName>
    </submittedName>
</protein>
<comment type="caution">
    <text evidence="9">The sequence shown here is derived from an EMBL/GenBank/DDBJ whole genome shotgun (WGS) entry which is preliminary data.</text>
</comment>
<dbReference type="GO" id="GO:0005737">
    <property type="term" value="C:cytoplasm"/>
    <property type="evidence" value="ECO:0007669"/>
    <property type="project" value="UniProtKB-ARBA"/>
</dbReference>
<dbReference type="FunFam" id="1.20.58.60:FF:000011">
    <property type="entry name" value="Spectrin beta chain"/>
    <property type="match status" value="1"/>
</dbReference>
<evidence type="ECO:0000256" key="1">
    <source>
        <dbReference type="ARBA" id="ARBA00004245"/>
    </source>
</evidence>
<dbReference type="InterPro" id="IPR002017">
    <property type="entry name" value="Spectrin_repeat"/>
</dbReference>
<gene>
    <name evidence="9" type="ORF">L345_17576</name>
</gene>
<evidence type="ECO:0000256" key="2">
    <source>
        <dbReference type="ARBA" id="ARBA00006826"/>
    </source>
</evidence>
<evidence type="ECO:0000256" key="7">
    <source>
        <dbReference type="ARBA" id="ARBA00023212"/>
    </source>
</evidence>
<dbReference type="PANTHER" id="PTHR11915">
    <property type="entry name" value="SPECTRIN/FILAMIN RELATED CYTOSKELETAL PROTEIN"/>
    <property type="match status" value="1"/>
</dbReference>
<keyword evidence="5" id="KW-0677">Repeat</keyword>
<evidence type="ECO:0000256" key="3">
    <source>
        <dbReference type="ARBA" id="ARBA00022467"/>
    </source>
</evidence>
<feature type="non-terminal residue" evidence="9">
    <location>
        <position position="83"/>
    </location>
</feature>
<reference evidence="9 10" key="1">
    <citation type="journal article" date="2013" name="Proc. Natl. Acad. Sci. U.S.A.">
        <title>The king cobra genome reveals dynamic gene evolution and adaptation in the snake venom system.</title>
        <authorList>
            <person name="Vonk F.J."/>
            <person name="Casewell N.R."/>
            <person name="Henkel C.V."/>
            <person name="Heimberg A.M."/>
            <person name="Jansen H.J."/>
            <person name="McCleary R.J."/>
            <person name="Kerkkamp H.M."/>
            <person name="Vos R.A."/>
            <person name="Guerreiro I."/>
            <person name="Calvete J.J."/>
            <person name="Wuster W."/>
            <person name="Woods A.E."/>
            <person name="Logan J.M."/>
            <person name="Harrison R.A."/>
            <person name="Castoe T.A."/>
            <person name="de Koning A.P."/>
            <person name="Pollock D.D."/>
            <person name="Yandell M."/>
            <person name="Calderon D."/>
            <person name="Renjifo C."/>
            <person name="Currier R.B."/>
            <person name="Salgado D."/>
            <person name="Pla D."/>
            <person name="Sanz L."/>
            <person name="Hyder A.S."/>
            <person name="Ribeiro J.M."/>
            <person name="Arntzen J.W."/>
            <person name="van den Thillart G.E."/>
            <person name="Boetzer M."/>
            <person name="Pirovano W."/>
            <person name="Dirks R.P."/>
            <person name="Spaink H.P."/>
            <person name="Duboule D."/>
            <person name="McGlinn E."/>
            <person name="Kini R.M."/>
            <person name="Richardson M.K."/>
        </authorList>
    </citation>
    <scope>NUCLEOTIDE SEQUENCE</scope>
    <source>
        <tissue evidence="9">Blood</tissue>
    </source>
</reference>